<gene>
    <name evidence="9" type="ORF">JIN84_12015</name>
</gene>
<protein>
    <recommendedName>
        <fullName evidence="2">chitinase</fullName>
        <ecNumber evidence="2">3.2.1.14</ecNumber>
    </recommendedName>
</protein>
<dbReference type="RefSeq" id="WP_200351284.1">
    <property type="nucleotide sequence ID" value="NZ_BAABHZ010000006.1"/>
</dbReference>
<comment type="similarity">
    <text evidence="6">Belongs to the glycosyl hydrolase 18 family.</text>
</comment>
<dbReference type="InterPro" id="IPR017853">
    <property type="entry name" value="GH"/>
</dbReference>
<feature type="domain" description="GH18" evidence="8">
    <location>
        <begin position="22"/>
        <end position="317"/>
    </location>
</feature>
<dbReference type="Gene3D" id="3.20.20.80">
    <property type="entry name" value="Glycosidases"/>
    <property type="match status" value="1"/>
</dbReference>
<dbReference type="InterPro" id="IPR011583">
    <property type="entry name" value="Chitinase_II/V-like_cat"/>
</dbReference>
<dbReference type="SUPFAM" id="SSF51445">
    <property type="entry name" value="(Trans)glycosidases"/>
    <property type="match status" value="1"/>
</dbReference>
<evidence type="ECO:0000256" key="5">
    <source>
        <dbReference type="RuleBase" id="RU000489"/>
    </source>
</evidence>
<keyword evidence="3 5" id="KW-0378">Hydrolase</keyword>
<dbReference type="InterPro" id="IPR050314">
    <property type="entry name" value="Glycosyl_Hydrlase_18"/>
</dbReference>
<dbReference type="GO" id="GO:0008843">
    <property type="term" value="F:endochitinase activity"/>
    <property type="evidence" value="ECO:0007669"/>
    <property type="project" value="UniProtKB-EC"/>
</dbReference>
<dbReference type="InterPro" id="IPR001579">
    <property type="entry name" value="Glyco_hydro_18_chit_AS"/>
</dbReference>
<evidence type="ECO:0000259" key="8">
    <source>
        <dbReference type="PROSITE" id="PS51910"/>
    </source>
</evidence>
<dbReference type="PANTHER" id="PTHR11177">
    <property type="entry name" value="CHITINASE"/>
    <property type="match status" value="1"/>
</dbReference>
<name>A0A934R3U0_9BACT</name>
<dbReference type="PANTHER" id="PTHR11177:SF317">
    <property type="entry name" value="CHITINASE 12-RELATED"/>
    <property type="match status" value="1"/>
</dbReference>
<feature type="signal peptide" evidence="7">
    <location>
        <begin position="1"/>
        <end position="20"/>
    </location>
</feature>
<dbReference type="EMBL" id="JAENIK010000011">
    <property type="protein sequence ID" value="MBK1816342.1"/>
    <property type="molecule type" value="Genomic_DNA"/>
</dbReference>
<keyword evidence="10" id="KW-1185">Reference proteome</keyword>
<dbReference type="Gene3D" id="3.40.5.30">
    <property type="entry name" value="(Trans)glycosidases - domain 2"/>
    <property type="match status" value="1"/>
</dbReference>
<dbReference type="Proteomes" id="UP000600139">
    <property type="component" value="Unassembled WGS sequence"/>
</dbReference>
<dbReference type="EC" id="3.2.1.14" evidence="2"/>
<dbReference type="InterPro" id="IPR001223">
    <property type="entry name" value="Glyco_hydro18_cat"/>
</dbReference>
<comment type="caution">
    <text evidence="9">The sequence shown here is derived from an EMBL/GenBank/DDBJ whole genome shotgun (WGS) entry which is preliminary data.</text>
</comment>
<dbReference type="PROSITE" id="PS01095">
    <property type="entry name" value="GH18_1"/>
    <property type="match status" value="1"/>
</dbReference>
<evidence type="ECO:0000313" key="10">
    <source>
        <dbReference type="Proteomes" id="UP000600139"/>
    </source>
</evidence>
<proteinExistence type="inferred from homology"/>
<evidence type="ECO:0000313" key="9">
    <source>
        <dbReference type="EMBL" id="MBK1816342.1"/>
    </source>
</evidence>
<sequence>MKKFPCVALALCLISTALQARPLVVAYVPNWIDVEKFSETIPYEKVTHLNVAFENPEDDDGTMSFNESSRTLIKKARAKGVKVLVSIGGGSASGDKVLKARYASLLSEEKRGNFAGTLAAYVKKHDFDGLDVDLEGPSIDGNYGAFIAALAPKLKAEGKLLTSALSKGYGGDKVPDSVFALFDFVNIMAYDGSGYWQPNAPGPHSSYEFAVENTRYWLKRGLAKNKAVLGVPFYGYGFGEAFKKRDYPYSLITKEHPGAEEKDETGSTIYYNGLPTIRKKCGYVLEEKLAGVMIWSLDGDAAGEKSLLGAIHQTLNP</sequence>
<evidence type="ECO:0000256" key="7">
    <source>
        <dbReference type="SAM" id="SignalP"/>
    </source>
</evidence>
<evidence type="ECO:0000256" key="4">
    <source>
        <dbReference type="ARBA" id="ARBA00023295"/>
    </source>
</evidence>
<comment type="catalytic activity">
    <reaction evidence="1">
        <text>Random endo-hydrolysis of N-acetyl-beta-D-glucosaminide (1-&gt;4)-beta-linkages in chitin and chitodextrins.</text>
        <dbReference type="EC" id="3.2.1.14"/>
    </reaction>
</comment>
<dbReference type="GO" id="GO:0005975">
    <property type="term" value="P:carbohydrate metabolic process"/>
    <property type="evidence" value="ECO:0007669"/>
    <property type="project" value="InterPro"/>
</dbReference>
<keyword evidence="4 5" id="KW-0326">Glycosidase</keyword>
<dbReference type="SMART" id="SM00636">
    <property type="entry name" value="Glyco_18"/>
    <property type="match status" value="1"/>
</dbReference>
<keyword evidence="7" id="KW-0732">Signal</keyword>
<reference evidence="9" key="1">
    <citation type="submission" date="2021-01" db="EMBL/GenBank/DDBJ databases">
        <title>Modified the classification status of verrucomicrobia.</title>
        <authorList>
            <person name="Feng X."/>
        </authorList>
    </citation>
    <scope>NUCLEOTIDE SEQUENCE</scope>
    <source>
        <strain evidence="9">JCM 18052</strain>
    </source>
</reference>
<organism evidence="9 10">
    <name type="scientific">Luteolibacter yonseiensis</name>
    <dbReference type="NCBI Taxonomy" id="1144680"/>
    <lineage>
        <taxon>Bacteria</taxon>
        <taxon>Pseudomonadati</taxon>
        <taxon>Verrucomicrobiota</taxon>
        <taxon>Verrucomicrobiia</taxon>
        <taxon>Verrucomicrobiales</taxon>
        <taxon>Verrucomicrobiaceae</taxon>
        <taxon>Luteolibacter</taxon>
    </lineage>
</organism>
<dbReference type="Pfam" id="PF00704">
    <property type="entry name" value="Glyco_hydro_18"/>
    <property type="match status" value="1"/>
</dbReference>
<feature type="chain" id="PRO_5037359233" description="chitinase" evidence="7">
    <location>
        <begin position="21"/>
        <end position="317"/>
    </location>
</feature>
<dbReference type="GO" id="GO:0008061">
    <property type="term" value="F:chitin binding"/>
    <property type="evidence" value="ECO:0007669"/>
    <property type="project" value="InterPro"/>
</dbReference>
<evidence type="ECO:0000256" key="2">
    <source>
        <dbReference type="ARBA" id="ARBA00012729"/>
    </source>
</evidence>
<evidence type="ECO:0000256" key="3">
    <source>
        <dbReference type="ARBA" id="ARBA00022801"/>
    </source>
</evidence>
<accession>A0A934R3U0</accession>
<dbReference type="AlphaFoldDB" id="A0A934R3U0"/>
<dbReference type="PROSITE" id="PS51910">
    <property type="entry name" value="GH18_2"/>
    <property type="match status" value="1"/>
</dbReference>
<evidence type="ECO:0000256" key="1">
    <source>
        <dbReference type="ARBA" id="ARBA00000822"/>
    </source>
</evidence>
<evidence type="ECO:0000256" key="6">
    <source>
        <dbReference type="RuleBase" id="RU004453"/>
    </source>
</evidence>